<dbReference type="InterPro" id="IPR006683">
    <property type="entry name" value="Thioestr_dom"/>
</dbReference>
<sequence>MVSEVVCPPEEEGGPDVAHGGWTASVMDELVGHTLVLRNELAVTGTLTVKFVKPVPVGWDLVGRAWITAREGRKVFVSATLELKSSGAILASADAVMVKRPADHFTDHYRWLEEQ</sequence>
<dbReference type="EMBL" id="BAHC01000169">
    <property type="protein sequence ID" value="GAB92264.1"/>
    <property type="molecule type" value="Genomic_DNA"/>
</dbReference>
<comment type="catalytic activity">
    <reaction evidence="23">
        <text>tetradecanoyl-CoA + H2O = tetradecanoate + CoA + H(+)</text>
        <dbReference type="Rhea" id="RHEA:40119"/>
        <dbReference type="ChEBI" id="CHEBI:15377"/>
        <dbReference type="ChEBI" id="CHEBI:15378"/>
        <dbReference type="ChEBI" id="CHEBI:30807"/>
        <dbReference type="ChEBI" id="CHEBI:57287"/>
        <dbReference type="ChEBI" id="CHEBI:57385"/>
    </reaction>
    <physiologicalReaction direction="left-to-right" evidence="23">
        <dbReference type="Rhea" id="RHEA:40120"/>
    </physiologicalReaction>
</comment>
<evidence type="ECO:0000256" key="11">
    <source>
        <dbReference type="ARBA" id="ARBA00023136"/>
    </source>
</evidence>
<evidence type="ECO:0000256" key="7">
    <source>
        <dbReference type="ARBA" id="ARBA00022801"/>
    </source>
</evidence>
<comment type="catalytic activity">
    <reaction evidence="14">
        <text>(9Z)-octadecenoyl-CoA + H2O = (9Z)-octadecenoate + CoA + H(+)</text>
        <dbReference type="Rhea" id="RHEA:40139"/>
        <dbReference type="ChEBI" id="CHEBI:15377"/>
        <dbReference type="ChEBI" id="CHEBI:15378"/>
        <dbReference type="ChEBI" id="CHEBI:30823"/>
        <dbReference type="ChEBI" id="CHEBI:57287"/>
        <dbReference type="ChEBI" id="CHEBI:57387"/>
    </reaction>
    <physiologicalReaction direction="left-to-right" evidence="14">
        <dbReference type="Rhea" id="RHEA:40140"/>
    </physiologicalReaction>
</comment>
<comment type="catalytic activity">
    <reaction evidence="19">
        <text>octanoyl-CoA + H2O = octanoate + CoA + H(+)</text>
        <dbReference type="Rhea" id="RHEA:30143"/>
        <dbReference type="ChEBI" id="CHEBI:15377"/>
        <dbReference type="ChEBI" id="CHEBI:15378"/>
        <dbReference type="ChEBI" id="CHEBI:25646"/>
        <dbReference type="ChEBI" id="CHEBI:57287"/>
        <dbReference type="ChEBI" id="CHEBI:57386"/>
    </reaction>
    <physiologicalReaction direction="left-to-right" evidence="19">
        <dbReference type="Rhea" id="RHEA:30144"/>
    </physiologicalReaction>
</comment>
<dbReference type="Proteomes" id="UP000008363">
    <property type="component" value="Unassembled WGS sequence"/>
</dbReference>
<evidence type="ECO:0000256" key="20">
    <source>
        <dbReference type="ARBA" id="ARBA00047734"/>
    </source>
</evidence>
<comment type="catalytic activity">
    <reaction evidence="13">
        <text>(5Z,8Z,11Z,14Z)-eicosatetraenoyl-CoA + H2O = (5Z,8Z,11Z,14Z)-eicosatetraenoate + CoA + H(+)</text>
        <dbReference type="Rhea" id="RHEA:40151"/>
        <dbReference type="ChEBI" id="CHEBI:15377"/>
        <dbReference type="ChEBI" id="CHEBI:15378"/>
        <dbReference type="ChEBI" id="CHEBI:32395"/>
        <dbReference type="ChEBI" id="CHEBI:57287"/>
        <dbReference type="ChEBI" id="CHEBI:57368"/>
    </reaction>
    <physiologicalReaction direction="left-to-right" evidence="13">
        <dbReference type="Rhea" id="RHEA:40152"/>
    </physiologicalReaction>
</comment>
<evidence type="ECO:0000256" key="21">
    <source>
        <dbReference type="ARBA" id="ARBA00047969"/>
    </source>
</evidence>
<dbReference type="InterPro" id="IPR029069">
    <property type="entry name" value="HotDog_dom_sf"/>
</dbReference>
<keyword evidence="26" id="KW-1185">Reference proteome</keyword>
<keyword evidence="7" id="KW-0378">Hydrolase</keyword>
<evidence type="ECO:0000256" key="10">
    <source>
        <dbReference type="ARBA" id="ARBA00023098"/>
    </source>
</evidence>
<dbReference type="InterPro" id="IPR052365">
    <property type="entry name" value="THEM4/THEM5_acyl-CoA_thioest"/>
</dbReference>
<evidence type="ECO:0000256" key="4">
    <source>
        <dbReference type="ARBA" id="ARBA00022475"/>
    </source>
</evidence>
<comment type="catalytic activity">
    <reaction evidence="22">
        <text>dodecanoyl-CoA + H2O = dodecanoate + CoA + H(+)</text>
        <dbReference type="Rhea" id="RHEA:30135"/>
        <dbReference type="ChEBI" id="CHEBI:15377"/>
        <dbReference type="ChEBI" id="CHEBI:15378"/>
        <dbReference type="ChEBI" id="CHEBI:18262"/>
        <dbReference type="ChEBI" id="CHEBI:57287"/>
        <dbReference type="ChEBI" id="CHEBI:57375"/>
    </reaction>
    <physiologicalReaction direction="left-to-right" evidence="22">
        <dbReference type="Rhea" id="RHEA:30136"/>
    </physiologicalReaction>
</comment>
<proteinExistence type="inferred from homology"/>
<evidence type="ECO:0000256" key="13">
    <source>
        <dbReference type="ARBA" id="ARBA00035852"/>
    </source>
</evidence>
<evidence type="ECO:0000256" key="6">
    <source>
        <dbReference type="ARBA" id="ARBA00022703"/>
    </source>
</evidence>
<evidence type="ECO:0000259" key="24">
    <source>
        <dbReference type="Pfam" id="PF03061"/>
    </source>
</evidence>
<keyword evidence="6" id="KW-0053">Apoptosis</keyword>
<dbReference type="PANTHER" id="PTHR12418">
    <property type="entry name" value="ACYL-COENZYME A THIOESTERASE THEM4"/>
    <property type="match status" value="1"/>
</dbReference>
<dbReference type="STRING" id="1108045.GORHZ_169_00100"/>
<evidence type="ECO:0000256" key="2">
    <source>
        <dbReference type="ARBA" id="ARBA00004496"/>
    </source>
</evidence>
<dbReference type="GO" id="GO:0016787">
    <property type="term" value="F:hydrolase activity"/>
    <property type="evidence" value="ECO:0007669"/>
    <property type="project" value="UniProtKB-KW"/>
</dbReference>
<evidence type="ECO:0000256" key="19">
    <source>
        <dbReference type="ARBA" id="ARBA00047588"/>
    </source>
</evidence>
<evidence type="ECO:0000256" key="8">
    <source>
        <dbReference type="ARBA" id="ARBA00022832"/>
    </source>
</evidence>
<accession>K6X0D7</accession>
<evidence type="ECO:0000256" key="22">
    <source>
        <dbReference type="ARBA" id="ARBA00048074"/>
    </source>
</evidence>
<keyword evidence="10" id="KW-0443">Lipid metabolism</keyword>
<comment type="subcellular location">
    <subcellularLocation>
        <location evidence="3">Cell projection</location>
        <location evidence="3">Ruffle membrane</location>
    </subcellularLocation>
    <subcellularLocation>
        <location evidence="2">Cytoplasm</location>
    </subcellularLocation>
    <subcellularLocation>
        <location evidence="1">Membrane</location>
        <topology evidence="1">Peripheral membrane protein</topology>
    </subcellularLocation>
</comment>
<dbReference type="SUPFAM" id="SSF54637">
    <property type="entry name" value="Thioesterase/thiol ester dehydrase-isomerase"/>
    <property type="match status" value="1"/>
</dbReference>
<evidence type="ECO:0000313" key="26">
    <source>
        <dbReference type="Proteomes" id="UP000008363"/>
    </source>
</evidence>
<dbReference type="EC" id="3.1.2.2" evidence="16"/>
<keyword evidence="9" id="KW-0809">Transit peptide</keyword>
<evidence type="ECO:0000256" key="17">
    <source>
        <dbReference type="ARBA" id="ARBA00040123"/>
    </source>
</evidence>
<organism evidence="25 26">
    <name type="scientific">Gordonia rhizosphera NBRC 16068</name>
    <dbReference type="NCBI Taxonomy" id="1108045"/>
    <lineage>
        <taxon>Bacteria</taxon>
        <taxon>Bacillati</taxon>
        <taxon>Actinomycetota</taxon>
        <taxon>Actinomycetes</taxon>
        <taxon>Mycobacteriales</taxon>
        <taxon>Gordoniaceae</taxon>
        <taxon>Gordonia</taxon>
    </lineage>
</organism>
<evidence type="ECO:0000256" key="23">
    <source>
        <dbReference type="ARBA" id="ARBA00048180"/>
    </source>
</evidence>
<comment type="caution">
    <text evidence="25">The sequence shown here is derived from an EMBL/GenBank/DDBJ whole genome shotgun (WGS) entry which is preliminary data.</text>
</comment>
<comment type="catalytic activity">
    <reaction evidence="20">
        <text>hexadecanoyl-CoA + H2O = hexadecanoate + CoA + H(+)</text>
        <dbReference type="Rhea" id="RHEA:16645"/>
        <dbReference type="ChEBI" id="CHEBI:7896"/>
        <dbReference type="ChEBI" id="CHEBI:15377"/>
        <dbReference type="ChEBI" id="CHEBI:15378"/>
        <dbReference type="ChEBI" id="CHEBI:57287"/>
        <dbReference type="ChEBI" id="CHEBI:57379"/>
        <dbReference type="EC" id="3.1.2.2"/>
    </reaction>
    <physiologicalReaction direction="left-to-right" evidence="20">
        <dbReference type="Rhea" id="RHEA:16646"/>
    </physiologicalReaction>
</comment>
<evidence type="ECO:0000256" key="9">
    <source>
        <dbReference type="ARBA" id="ARBA00022946"/>
    </source>
</evidence>
<name>K6X0D7_9ACTN</name>
<dbReference type="GO" id="GO:0006631">
    <property type="term" value="P:fatty acid metabolic process"/>
    <property type="evidence" value="ECO:0007669"/>
    <property type="project" value="UniProtKB-KW"/>
</dbReference>
<keyword evidence="12" id="KW-0966">Cell projection</keyword>
<keyword evidence="4" id="KW-1003">Cell membrane</keyword>
<evidence type="ECO:0000256" key="1">
    <source>
        <dbReference type="ARBA" id="ARBA00004170"/>
    </source>
</evidence>
<keyword evidence="5" id="KW-0963">Cytoplasm</keyword>
<dbReference type="Pfam" id="PF03061">
    <property type="entry name" value="4HBT"/>
    <property type="match status" value="1"/>
</dbReference>
<dbReference type="GO" id="GO:0016020">
    <property type="term" value="C:membrane"/>
    <property type="evidence" value="ECO:0007669"/>
    <property type="project" value="UniProtKB-SubCell"/>
</dbReference>
<dbReference type="Gene3D" id="3.10.129.10">
    <property type="entry name" value="Hotdog Thioesterase"/>
    <property type="match status" value="1"/>
</dbReference>
<evidence type="ECO:0000256" key="14">
    <source>
        <dbReference type="ARBA" id="ARBA00037002"/>
    </source>
</evidence>
<evidence type="ECO:0000256" key="12">
    <source>
        <dbReference type="ARBA" id="ARBA00023273"/>
    </source>
</evidence>
<dbReference type="eggNOG" id="COG2050">
    <property type="taxonomic scope" value="Bacteria"/>
</dbReference>
<dbReference type="AlphaFoldDB" id="K6X0D7"/>
<evidence type="ECO:0000313" key="25">
    <source>
        <dbReference type="EMBL" id="GAB92264.1"/>
    </source>
</evidence>
<keyword evidence="11" id="KW-0472">Membrane</keyword>
<keyword evidence="8" id="KW-0276">Fatty acid metabolism</keyword>
<gene>
    <name evidence="25" type="ORF">GORHZ_169_00100</name>
</gene>
<evidence type="ECO:0000256" key="16">
    <source>
        <dbReference type="ARBA" id="ARBA00038848"/>
    </source>
</evidence>
<evidence type="ECO:0000256" key="3">
    <source>
        <dbReference type="ARBA" id="ARBA00004632"/>
    </source>
</evidence>
<dbReference type="GO" id="GO:0005737">
    <property type="term" value="C:cytoplasm"/>
    <property type="evidence" value="ECO:0007669"/>
    <property type="project" value="UniProtKB-SubCell"/>
</dbReference>
<comment type="catalytic activity">
    <reaction evidence="21">
        <text>decanoyl-CoA + H2O = decanoate + CoA + H(+)</text>
        <dbReference type="Rhea" id="RHEA:40059"/>
        <dbReference type="ChEBI" id="CHEBI:15377"/>
        <dbReference type="ChEBI" id="CHEBI:15378"/>
        <dbReference type="ChEBI" id="CHEBI:27689"/>
        <dbReference type="ChEBI" id="CHEBI:57287"/>
        <dbReference type="ChEBI" id="CHEBI:61430"/>
    </reaction>
    <physiologicalReaction direction="left-to-right" evidence="21">
        <dbReference type="Rhea" id="RHEA:40060"/>
    </physiologicalReaction>
</comment>
<dbReference type="CDD" id="cd03443">
    <property type="entry name" value="PaaI_thioesterase"/>
    <property type="match status" value="1"/>
</dbReference>
<dbReference type="PANTHER" id="PTHR12418:SF19">
    <property type="entry name" value="ACYL-COENZYME A THIOESTERASE THEM4"/>
    <property type="match status" value="1"/>
</dbReference>
<evidence type="ECO:0000256" key="15">
    <source>
        <dbReference type="ARBA" id="ARBA00038456"/>
    </source>
</evidence>
<comment type="similarity">
    <text evidence="15">Belongs to the THEM4/THEM5 thioesterase family.</text>
</comment>
<reference evidence="25 26" key="1">
    <citation type="submission" date="2012-08" db="EMBL/GenBank/DDBJ databases">
        <title>Whole genome shotgun sequence of Gordonia rhizosphera NBRC 16068.</title>
        <authorList>
            <person name="Takarada H."/>
            <person name="Isaki S."/>
            <person name="Hosoyama A."/>
            <person name="Tsuchikane K."/>
            <person name="Katsumata H."/>
            <person name="Baba S."/>
            <person name="Ohji S."/>
            <person name="Yamazaki S."/>
            <person name="Fujita N."/>
        </authorList>
    </citation>
    <scope>NUCLEOTIDE SEQUENCE [LARGE SCALE GENOMIC DNA]</scope>
    <source>
        <strain evidence="25 26">NBRC 16068</strain>
    </source>
</reference>
<feature type="domain" description="Thioesterase" evidence="24">
    <location>
        <begin position="17"/>
        <end position="83"/>
    </location>
</feature>
<evidence type="ECO:0000256" key="5">
    <source>
        <dbReference type="ARBA" id="ARBA00022490"/>
    </source>
</evidence>
<protein>
    <recommendedName>
        <fullName evidence="17">Acyl-coenzyme A thioesterase THEM4</fullName>
        <ecNumber evidence="16">3.1.2.2</ecNumber>
    </recommendedName>
    <alternativeName>
        <fullName evidence="18">Thioesterase superfamily member 4</fullName>
    </alternativeName>
</protein>
<evidence type="ECO:0000256" key="18">
    <source>
        <dbReference type="ARBA" id="ARBA00043210"/>
    </source>
</evidence>